<evidence type="ECO:0000313" key="1">
    <source>
        <dbReference type="EMBL" id="QOR57773.1"/>
    </source>
</evidence>
<proteinExistence type="predicted"/>
<keyword evidence="2" id="KW-1185">Reference proteome</keyword>
<protein>
    <submittedName>
        <fullName evidence="1">Uncharacterized protein</fullName>
    </submittedName>
</protein>
<dbReference type="Proteomes" id="UP000594129">
    <property type="component" value="Segment"/>
</dbReference>
<accession>A0A7M1RTQ6</accession>
<organism evidence="1 2">
    <name type="scientific">uncultured phage cr131_1</name>
    <dbReference type="NCBI Taxonomy" id="2772093"/>
    <lineage>
        <taxon>Viruses</taxon>
        <taxon>Duplodnaviria</taxon>
        <taxon>Heunggongvirae</taxon>
        <taxon>Uroviricota</taxon>
        <taxon>Caudoviricetes</taxon>
        <taxon>Crassvirales</taxon>
        <taxon>Suoliviridae</taxon>
        <taxon>Oafivirinae</taxon>
        <taxon>Cacepaovirus</taxon>
        <taxon>Cacepaovirus simiae</taxon>
    </lineage>
</organism>
<dbReference type="EMBL" id="MT774409">
    <property type="protein sequence ID" value="QOR57773.1"/>
    <property type="molecule type" value="Genomic_DNA"/>
</dbReference>
<dbReference type="KEGG" id="vg:65131932"/>
<dbReference type="GeneID" id="65131932"/>
<sequence length="147" mass="17073">MFEKLRLGVNVDTSNVHTMKQTLQALRIASNQGVNARDVYVPEVFIRGYSWLEQNNRILCNLVSNKAFRSSANWIYRTVILQCDKDTWVTGDVKLRIATSMMKCFFEKDDYIYVCDSIIANIKELRKCLIDEELPFLQHPCLQESSV</sequence>
<dbReference type="RefSeq" id="YP_010113413.1">
    <property type="nucleotide sequence ID" value="NC_055902.1"/>
</dbReference>
<name>A0A7M1RTQ6_9CAUD</name>
<evidence type="ECO:0000313" key="2">
    <source>
        <dbReference type="Proteomes" id="UP000594129"/>
    </source>
</evidence>
<reference evidence="1 2" key="1">
    <citation type="submission" date="2020-07" db="EMBL/GenBank/DDBJ databases">
        <title>Taxonomic proposal: Crassvirales, a new order of highly abundant and diverse bacterial viruses.</title>
        <authorList>
            <person name="Shkoporov A.N."/>
            <person name="Stockdale S.R."/>
            <person name="Guerin E."/>
            <person name="Ross R.P."/>
            <person name="Hill C."/>
        </authorList>
    </citation>
    <scope>NUCLEOTIDE SEQUENCE [LARGE SCALE GENOMIC DNA]</scope>
</reference>